<evidence type="ECO:0000256" key="5">
    <source>
        <dbReference type="ARBA" id="ARBA00023187"/>
    </source>
</evidence>
<dbReference type="GO" id="GO:0071014">
    <property type="term" value="C:post-mRNA release spliceosomal complex"/>
    <property type="evidence" value="ECO:0007669"/>
    <property type="project" value="TreeGrafter"/>
</dbReference>
<keyword evidence="6 8" id="KW-0539">Nucleus</keyword>
<name>A0A8C4R6S2_EPTBU</name>
<evidence type="ECO:0000256" key="8">
    <source>
        <dbReference type="RuleBase" id="RU367148"/>
    </source>
</evidence>
<evidence type="ECO:0000256" key="1">
    <source>
        <dbReference type="ARBA" id="ARBA00004123"/>
    </source>
</evidence>
<comment type="similarity">
    <text evidence="2 8">Belongs to the SYF2 family.</text>
</comment>
<dbReference type="Pfam" id="PF08231">
    <property type="entry name" value="SYF2"/>
    <property type="match status" value="2"/>
</dbReference>
<dbReference type="OMA" id="LRMKMNA"/>
<keyword evidence="4 8" id="KW-0747">Spliceosome</keyword>
<reference evidence="10" key="2">
    <citation type="submission" date="2025-09" db="UniProtKB">
        <authorList>
            <consortium name="Ensembl"/>
        </authorList>
    </citation>
    <scope>IDENTIFICATION</scope>
</reference>
<comment type="function">
    <text evidence="7">Involved in pre-mRNA splicing as component of the spliceosome.</text>
</comment>
<keyword evidence="11" id="KW-1185">Reference proteome</keyword>
<comment type="subcellular location">
    <subcellularLocation>
        <location evidence="1 8">Nucleus</location>
    </subcellularLocation>
</comment>
<dbReference type="GO" id="GO:0000398">
    <property type="term" value="P:mRNA splicing, via spliceosome"/>
    <property type="evidence" value="ECO:0007669"/>
    <property type="project" value="UniProtKB-UniRule"/>
</dbReference>
<dbReference type="GeneTree" id="ENSGT00390000017845"/>
<accession>A0A8C4R6S2</accession>
<evidence type="ECO:0000256" key="9">
    <source>
        <dbReference type="SAM" id="MobiDB-lite"/>
    </source>
</evidence>
<evidence type="ECO:0000256" key="2">
    <source>
        <dbReference type="ARBA" id="ARBA00010028"/>
    </source>
</evidence>
<dbReference type="Ensembl" id="ENSEBUT00000025520.1">
    <property type="protein sequence ID" value="ENSEBUP00000024944.1"/>
    <property type="gene ID" value="ENSEBUG00000015402.1"/>
</dbReference>
<evidence type="ECO:0000313" key="11">
    <source>
        <dbReference type="Proteomes" id="UP000694388"/>
    </source>
</evidence>
<keyword evidence="5 8" id="KW-0508">mRNA splicing</keyword>
<dbReference type="GO" id="GO:0000974">
    <property type="term" value="C:Prp19 complex"/>
    <property type="evidence" value="ECO:0007669"/>
    <property type="project" value="TreeGrafter"/>
</dbReference>
<sequence>MQRQVGELKARKLNRQETLEEERKAKLPANWESRRARAEWELEREHKKKECEKRGEDYNRIQALEVSAENADRWERKRKKKNPDPGFSGECGRSINARRGREKSDTLYPMAHSLRHGTHEPSGEGVDRMVEDLEKQIEKRSKFSRRRRFHDDADIDYINERNANFNRKAARFYGAYTAEIRQNLERGTAV</sequence>
<organism evidence="10 11">
    <name type="scientific">Eptatretus burgeri</name>
    <name type="common">Inshore hagfish</name>
    <dbReference type="NCBI Taxonomy" id="7764"/>
    <lineage>
        <taxon>Eukaryota</taxon>
        <taxon>Metazoa</taxon>
        <taxon>Chordata</taxon>
        <taxon>Craniata</taxon>
        <taxon>Vertebrata</taxon>
        <taxon>Cyclostomata</taxon>
        <taxon>Myxini</taxon>
        <taxon>Myxiniformes</taxon>
        <taxon>Myxinidae</taxon>
        <taxon>Eptatretinae</taxon>
        <taxon>Eptatretus</taxon>
    </lineage>
</organism>
<evidence type="ECO:0000256" key="4">
    <source>
        <dbReference type="ARBA" id="ARBA00022728"/>
    </source>
</evidence>
<dbReference type="AlphaFoldDB" id="A0A8C4R6S2"/>
<feature type="region of interest" description="Disordered" evidence="9">
    <location>
        <begin position="1"/>
        <end position="25"/>
    </location>
</feature>
<evidence type="ECO:0000256" key="3">
    <source>
        <dbReference type="ARBA" id="ARBA00022664"/>
    </source>
</evidence>
<dbReference type="GO" id="GO:0071013">
    <property type="term" value="C:catalytic step 2 spliceosome"/>
    <property type="evidence" value="ECO:0007669"/>
    <property type="project" value="TreeGrafter"/>
</dbReference>
<dbReference type="InterPro" id="IPR013260">
    <property type="entry name" value="mRNA_splic_SYF2"/>
</dbReference>
<evidence type="ECO:0000256" key="7">
    <source>
        <dbReference type="ARBA" id="ARBA00045277"/>
    </source>
</evidence>
<comment type="subunit">
    <text evidence="8">May be part of a spliceosome complex.</text>
</comment>
<evidence type="ECO:0000256" key="6">
    <source>
        <dbReference type="ARBA" id="ARBA00023242"/>
    </source>
</evidence>
<dbReference type="Proteomes" id="UP000694388">
    <property type="component" value="Unplaced"/>
</dbReference>
<dbReference type="PANTHER" id="PTHR13264">
    <property type="entry name" value="GCIP-INTERACTING PROTEIN P29"/>
    <property type="match status" value="1"/>
</dbReference>
<feature type="region of interest" description="Disordered" evidence="9">
    <location>
        <begin position="71"/>
        <end position="107"/>
    </location>
</feature>
<dbReference type="PANTHER" id="PTHR13264:SF5">
    <property type="entry name" value="PRE-MRNA-SPLICING FACTOR SYF2"/>
    <property type="match status" value="1"/>
</dbReference>
<proteinExistence type="inferred from homology"/>
<reference evidence="10" key="1">
    <citation type="submission" date="2025-08" db="UniProtKB">
        <authorList>
            <consortium name="Ensembl"/>
        </authorList>
    </citation>
    <scope>IDENTIFICATION</scope>
</reference>
<keyword evidence="3 8" id="KW-0507">mRNA processing</keyword>
<evidence type="ECO:0000313" key="10">
    <source>
        <dbReference type="Ensembl" id="ENSEBUP00000024944.1"/>
    </source>
</evidence>
<protein>
    <recommendedName>
        <fullName evidence="8">Pre-mRNA-splicing factor SYF2</fullName>
    </recommendedName>
</protein>